<evidence type="ECO:0000313" key="2">
    <source>
        <dbReference type="EMBL" id="KAG2644671.1"/>
    </source>
</evidence>
<accession>A0A8T0W5T9</accession>
<name>A0A8T0W5T9_PANVG</name>
<proteinExistence type="predicted"/>
<dbReference type="Proteomes" id="UP000823388">
    <property type="component" value="Chromosome 2K"/>
</dbReference>
<feature type="compositionally biased region" description="Low complexity" evidence="1">
    <location>
        <begin position="57"/>
        <end position="94"/>
    </location>
</feature>
<protein>
    <submittedName>
        <fullName evidence="2">Uncharacterized protein</fullName>
    </submittedName>
</protein>
<feature type="region of interest" description="Disordered" evidence="1">
    <location>
        <begin position="190"/>
        <end position="209"/>
    </location>
</feature>
<dbReference type="EMBL" id="CM029039">
    <property type="protein sequence ID" value="KAG2644671.1"/>
    <property type="molecule type" value="Genomic_DNA"/>
</dbReference>
<reference evidence="2" key="1">
    <citation type="submission" date="2020-05" db="EMBL/GenBank/DDBJ databases">
        <title>WGS assembly of Panicum virgatum.</title>
        <authorList>
            <person name="Lovell J.T."/>
            <person name="Jenkins J."/>
            <person name="Shu S."/>
            <person name="Juenger T.E."/>
            <person name="Schmutz J."/>
        </authorList>
    </citation>
    <scope>NUCLEOTIDE SEQUENCE</scope>
    <source>
        <strain evidence="2">AP13</strain>
    </source>
</reference>
<keyword evidence="3" id="KW-1185">Reference proteome</keyword>
<evidence type="ECO:0000256" key="1">
    <source>
        <dbReference type="SAM" id="MobiDB-lite"/>
    </source>
</evidence>
<feature type="region of interest" description="Disordered" evidence="1">
    <location>
        <begin position="1"/>
        <end position="183"/>
    </location>
</feature>
<comment type="caution">
    <text evidence="2">The sequence shown here is derived from an EMBL/GenBank/DDBJ whole genome shotgun (WGS) entry which is preliminary data.</text>
</comment>
<evidence type="ECO:0000313" key="3">
    <source>
        <dbReference type="Proteomes" id="UP000823388"/>
    </source>
</evidence>
<gene>
    <name evidence="2" type="ORF">PVAP13_2KG375721</name>
</gene>
<sequence>MQIYTSSLLKRKLPLLDAPPVGGERRRGVRGTPAEESAGGSTGPRLSPPSSLPSPTPTRGAPPLSPSAAPLAAISLSAPPRRLLRRPALLHSARGTPAAPPRGSRGSGLGRGAASGAGDPRRSAPTPSHPWPAAMARSGWSWREQPAYGGETGGQHERRRKLGTHRWQGGAARRAEQPDPPLGATLRRAEASSLGGGGGGSGRQSSCGAGGGWCPASGENACFLFCCSPKIDSLLILLQSKDRFDVCVFLTKEKGKKLDSAFLVSLLVI</sequence>
<organism evidence="2 3">
    <name type="scientific">Panicum virgatum</name>
    <name type="common">Blackwell switchgrass</name>
    <dbReference type="NCBI Taxonomy" id="38727"/>
    <lineage>
        <taxon>Eukaryota</taxon>
        <taxon>Viridiplantae</taxon>
        <taxon>Streptophyta</taxon>
        <taxon>Embryophyta</taxon>
        <taxon>Tracheophyta</taxon>
        <taxon>Spermatophyta</taxon>
        <taxon>Magnoliopsida</taxon>
        <taxon>Liliopsida</taxon>
        <taxon>Poales</taxon>
        <taxon>Poaceae</taxon>
        <taxon>PACMAD clade</taxon>
        <taxon>Panicoideae</taxon>
        <taxon>Panicodae</taxon>
        <taxon>Paniceae</taxon>
        <taxon>Panicinae</taxon>
        <taxon>Panicum</taxon>
        <taxon>Panicum sect. Hiantes</taxon>
    </lineage>
</organism>
<feature type="compositionally biased region" description="Pro residues" evidence="1">
    <location>
        <begin position="46"/>
        <end position="56"/>
    </location>
</feature>
<dbReference type="AlphaFoldDB" id="A0A8T0W5T9"/>
<feature type="compositionally biased region" description="Gly residues" evidence="1">
    <location>
        <begin position="105"/>
        <end position="115"/>
    </location>
</feature>
<feature type="compositionally biased region" description="Gly residues" evidence="1">
    <location>
        <begin position="194"/>
        <end position="209"/>
    </location>
</feature>